<feature type="domain" description="Cation/H+ exchanger transmembrane" evidence="11">
    <location>
        <begin position="79"/>
        <end position="455"/>
    </location>
</feature>
<dbReference type="GO" id="GO:0006885">
    <property type="term" value="P:regulation of pH"/>
    <property type="evidence" value="ECO:0007669"/>
    <property type="project" value="TreeGrafter"/>
</dbReference>
<keyword evidence="3" id="KW-0633">Potassium transport</keyword>
<evidence type="ECO:0000256" key="8">
    <source>
        <dbReference type="ARBA" id="ARBA00023136"/>
    </source>
</evidence>
<evidence type="ECO:0000313" key="15">
    <source>
        <dbReference type="Proteomes" id="UP000593562"/>
    </source>
</evidence>
<feature type="transmembrane region" description="Helical" evidence="10">
    <location>
        <begin position="292"/>
        <end position="312"/>
    </location>
</feature>
<evidence type="ECO:0000313" key="14">
    <source>
        <dbReference type="EMBL" id="KAF5736448.1"/>
    </source>
</evidence>
<dbReference type="GO" id="GO:0006813">
    <property type="term" value="P:potassium ion transport"/>
    <property type="evidence" value="ECO:0007669"/>
    <property type="project" value="UniProtKB-KW"/>
</dbReference>
<comment type="similarity">
    <text evidence="9">Belongs to the monovalent cation:proton antiporter 2 (CPA2) transporter (TC 2.A.37) family. CHX (TC 2.A.37.4) subfamily.</text>
</comment>
<dbReference type="GO" id="GO:0012505">
    <property type="term" value="C:endomembrane system"/>
    <property type="evidence" value="ECO:0007669"/>
    <property type="project" value="TreeGrafter"/>
</dbReference>
<evidence type="ECO:0000259" key="12">
    <source>
        <dbReference type="Pfam" id="PF23256"/>
    </source>
</evidence>
<dbReference type="InterPro" id="IPR038770">
    <property type="entry name" value="Na+/solute_symporter_sf"/>
</dbReference>
<feature type="transmembrane region" description="Helical" evidence="10">
    <location>
        <begin position="259"/>
        <end position="280"/>
    </location>
</feature>
<evidence type="ECO:0000256" key="6">
    <source>
        <dbReference type="ARBA" id="ARBA00022989"/>
    </source>
</evidence>
<keyword evidence="6 10" id="KW-1133">Transmembrane helix</keyword>
<dbReference type="InterPro" id="IPR050794">
    <property type="entry name" value="CPA2_transporter"/>
</dbReference>
<dbReference type="InterPro" id="IPR057291">
    <property type="entry name" value="CHX17_2nd"/>
</dbReference>
<evidence type="ECO:0000256" key="4">
    <source>
        <dbReference type="ARBA" id="ARBA00022692"/>
    </source>
</evidence>
<keyword evidence="7" id="KW-0406">Ion transport</keyword>
<evidence type="ECO:0000256" key="1">
    <source>
        <dbReference type="ARBA" id="ARBA00004141"/>
    </source>
</evidence>
<dbReference type="InterPro" id="IPR006153">
    <property type="entry name" value="Cation/H_exchanger_TM"/>
</dbReference>
<dbReference type="GO" id="GO:0015297">
    <property type="term" value="F:antiporter activity"/>
    <property type="evidence" value="ECO:0007669"/>
    <property type="project" value="InterPro"/>
</dbReference>
<evidence type="ECO:0000256" key="2">
    <source>
        <dbReference type="ARBA" id="ARBA00022448"/>
    </source>
</evidence>
<dbReference type="AlphaFoldDB" id="A0A7J7CR19"/>
<dbReference type="GO" id="GO:1902600">
    <property type="term" value="P:proton transmembrane transport"/>
    <property type="evidence" value="ECO:0007669"/>
    <property type="project" value="InterPro"/>
</dbReference>
<evidence type="ECO:0000259" key="13">
    <source>
        <dbReference type="Pfam" id="PF23259"/>
    </source>
</evidence>
<keyword evidence="4 10" id="KW-0812">Transmembrane</keyword>
<reference evidence="14 15" key="1">
    <citation type="journal article" date="2020" name="Nat. Commun.">
        <title>Genome of Tripterygium wilfordii and identification of cytochrome P450 involved in triptolide biosynthesis.</title>
        <authorList>
            <person name="Tu L."/>
            <person name="Su P."/>
            <person name="Zhang Z."/>
            <person name="Gao L."/>
            <person name="Wang J."/>
            <person name="Hu T."/>
            <person name="Zhou J."/>
            <person name="Zhang Y."/>
            <person name="Zhao Y."/>
            <person name="Liu Y."/>
            <person name="Song Y."/>
            <person name="Tong Y."/>
            <person name="Lu Y."/>
            <person name="Yang J."/>
            <person name="Xu C."/>
            <person name="Jia M."/>
            <person name="Peters R.J."/>
            <person name="Huang L."/>
            <person name="Gao W."/>
        </authorList>
    </citation>
    <scope>NUCLEOTIDE SEQUENCE [LARGE SCALE GENOMIC DNA]</scope>
    <source>
        <strain evidence="15">cv. XIE 37</strain>
        <tissue evidence="14">Leaf</tissue>
    </source>
</reference>
<evidence type="ECO:0000256" key="9">
    <source>
        <dbReference type="ARBA" id="ARBA00038341"/>
    </source>
</evidence>
<feature type="domain" description="Cation/H(+) antiporter C-terminal" evidence="13">
    <location>
        <begin position="654"/>
        <end position="814"/>
    </location>
</feature>
<keyword evidence="15" id="KW-1185">Reference proteome</keyword>
<protein>
    <submittedName>
        <fullName evidence="14">Cation/H(+) antiporter 28</fullName>
    </submittedName>
</protein>
<feature type="transmembrane region" description="Helical" evidence="10">
    <location>
        <begin position="216"/>
        <end position="239"/>
    </location>
</feature>
<evidence type="ECO:0000256" key="5">
    <source>
        <dbReference type="ARBA" id="ARBA00022958"/>
    </source>
</evidence>
<evidence type="ECO:0000256" key="7">
    <source>
        <dbReference type="ARBA" id="ARBA00023065"/>
    </source>
</evidence>
<evidence type="ECO:0000256" key="10">
    <source>
        <dbReference type="SAM" id="Phobius"/>
    </source>
</evidence>
<feature type="transmembrane region" description="Helical" evidence="10">
    <location>
        <begin position="152"/>
        <end position="175"/>
    </location>
</feature>
<dbReference type="Proteomes" id="UP000593562">
    <property type="component" value="Unassembled WGS sequence"/>
</dbReference>
<dbReference type="EMBL" id="JAAARO010000014">
    <property type="protein sequence ID" value="KAF5736448.1"/>
    <property type="molecule type" value="Genomic_DNA"/>
</dbReference>
<keyword evidence="2" id="KW-0813">Transport</keyword>
<proteinExistence type="inferred from homology"/>
<sequence>MIRNLLSGSLNDICYPEVKKHRSVIGSGGIKDLVTEFPQPRCTDQVNLSPSVKILAAMEEGKAQTDRKGFILAFSLSNVVHHILKPLSQPRLTSDIAIGLFLGNIPYIRDSFNENWVLTLTNIAEFGMMFYVFVLGIEMDPYVLLKPPTRDAIVAYSGMLSTFILACSITPFLHFTEKSNIGFTFTLSFTLSGSGSHILTRIITNLKIGKSDIGKLVINAGVHSDMISMLFLSVGFIIVNKESNADDVNSRIKQMVKMMSALIIQTVFTAKISPIFMNWVNNENPEGKPMKGPHLVLSVAFMVLVCSCSPWFGYSPILSAFMAGIFLPSEGRVSKWAVGKINYLLTTLFYPIFFFWVGYHADFRKFEGANWMAWARFFFLLLITMAGKIVGTLICGVILGFQWKESVELGLLLTPKAHFHIFMATLGNKSTSVTTSIEAIVVFFLTVVHAPSVVKQIIERARKRVPTRRMTLQGLDPTNELRILLCLQGPQNVSSAINFMEISRGAAEPGILVYVSDMIEITDQIAATMVHDEGMNSIIVTDKEVTKTRDEITNTFQAYVDENGNGITLRRTLAVSSLNSMAQDICVLAEDLMISLIILPFHKTQRPDGTMDGGHPGFRYVNRKVLRNAPCSVGILVDRGFGMIGKISRSQVCLVVAVIFIGGRDDREALTYASRVARHPGVKLTVIRFLLDTNPENASRRATGFRINVAEQELEMKLDDECFAEFYERQVAGGHVAYMEKHLANSAETYSTLRSLEGQYALIIVGLGGRVNSVLTVGMNDWQQCPELGPVGDVLSGPNFSVRTSVLIIQQHNQKGELDGLDDDFSVM</sequence>
<dbReference type="Pfam" id="PF23256">
    <property type="entry name" value="CHX17_2nd"/>
    <property type="match status" value="1"/>
</dbReference>
<dbReference type="PANTHER" id="PTHR32468:SF145">
    <property type="entry name" value="CATION_H(+) ANTIPORTER 28"/>
    <property type="match status" value="1"/>
</dbReference>
<name>A0A7J7CR19_TRIWF</name>
<comment type="caution">
    <text evidence="14">The sequence shown here is derived from an EMBL/GenBank/DDBJ whole genome shotgun (WGS) entry which is preliminary data.</text>
</comment>
<dbReference type="InterPro" id="IPR057290">
    <property type="entry name" value="CHX17_C"/>
</dbReference>
<dbReference type="Pfam" id="PF00999">
    <property type="entry name" value="Na_H_Exchanger"/>
    <property type="match status" value="1"/>
</dbReference>
<organism evidence="14 15">
    <name type="scientific">Tripterygium wilfordii</name>
    <name type="common">Thunder God vine</name>
    <dbReference type="NCBI Taxonomy" id="458696"/>
    <lineage>
        <taxon>Eukaryota</taxon>
        <taxon>Viridiplantae</taxon>
        <taxon>Streptophyta</taxon>
        <taxon>Embryophyta</taxon>
        <taxon>Tracheophyta</taxon>
        <taxon>Spermatophyta</taxon>
        <taxon>Magnoliopsida</taxon>
        <taxon>eudicotyledons</taxon>
        <taxon>Gunneridae</taxon>
        <taxon>Pentapetalae</taxon>
        <taxon>rosids</taxon>
        <taxon>fabids</taxon>
        <taxon>Celastrales</taxon>
        <taxon>Celastraceae</taxon>
        <taxon>Tripterygium</taxon>
    </lineage>
</organism>
<keyword evidence="5" id="KW-0630">Potassium</keyword>
<feature type="transmembrane region" description="Helical" evidence="10">
    <location>
        <begin position="341"/>
        <end position="361"/>
    </location>
</feature>
<dbReference type="GO" id="GO:0016020">
    <property type="term" value="C:membrane"/>
    <property type="evidence" value="ECO:0007669"/>
    <property type="project" value="UniProtKB-SubCell"/>
</dbReference>
<feature type="transmembrane region" description="Helical" evidence="10">
    <location>
        <begin position="433"/>
        <end position="454"/>
    </location>
</feature>
<dbReference type="PANTHER" id="PTHR32468">
    <property type="entry name" value="CATION/H + ANTIPORTER"/>
    <property type="match status" value="1"/>
</dbReference>
<feature type="domain" description="Cation/H(+) antiporter central" evidence="12">
    <location>
        <begin position="513"/>
        <end position="648"/>
    </location>
</feature>
<dbReference type="Pfam" id="PF23259">
    <property type="entry name" value="CHX17_C"/>
    <property type="match status" value="1"/>
</dbReference>
<evidence type="ECO:0000256" key="3">
    <source>
        <dbReference type="ARBA" id="ARBA00022538"/>
    </source>
</evidence>
<dbReference type="FunFam" id="1.20.1530.20:FF:000025">
    <property type="entry name" value="Cation/H(+) antiporter 28"/>
    <property type="match status" value="1"/>
</dbReference>
<evidence type="ECO:0000259" key="11">
    <source>
        <dbReference type="Pfam" id="PF00999"/>
    </source>
</evidence>
<dbReference type="Gene3D" id="1.20.1530.20">
    <property type="match status" value="1"/>
</dbReference>
<keyword evidence="8 10" id="KW-0472">Membrane</keyword>
<feature type="transmembrane region" description="Helical" evidence="10">
    <location>
        <begin position="373"/>
        <end position="403"/>
    </location>
</feature>
<dbReference type="InParanoid" id="A0A7J7CR19"/>
<accession>A0A7J7CR19</accession>
<comment type="subcellular location">
    <subcellularLocation>
        <location evidence="1">Membrane</location>
        <topology evidence="1">Multi-pass membrane protein</topology>
    </subcellularLocation>
</comment>
<gene>
    <name evidence="14" type="ORF">HS088_TW14G00590</name>
</gene>